<dbReference type="EMBL" id="GISG01082847">
    <property type="protein sequence ID" value="MBA4632473.1"/>
    <property type="molecule type" value="Transcribed_RNA"/>
</dbReference>
<name>A0A7C8Z373_OPUST</name>
<proteinExistence type="predicted"/>
<protein>
    <submittedName>
        <fullName evidence="1">Uncharacterized protein</fullName>
    </submittedName>
</protein>
<reference evidence="1" key="1">
    <citation type="journal article" date="2013" name="J. Plant Res.">
        <title>Effect of fungi and light on seed germination of three Opuntia species from semiarid lands of central Mexico.</title>
        <authorList>
            <person name="Delgado-Sanchez P."/>
            <person name="Jimenez-Bremont J.F."/>
            <person name="Guerrero-Gonzalez Mde L."/>
            <person name="Flores J."/>
        </authorList>
    </citation>
    <scope>NUCLEOTIDE SEQUENCE</scope>
    <source>
        <tissue evidence="1">Cladode</tissue>
    </source>
</reference>
<evidence type="ECO:0000313" key="1">
    <source>
        <dbReference type="EMBL" id="MBA4632473.1"/>
    </source>
</evidence>
<accession>A0A7C8Z373</accession>
<dbReference type="AlphaFoldDB" id="A0A7C8Z373"/>
<sequence>MWYACSSFGFKCFSAQFVMKWPLNSYHDTYIIFGLAMDLDMYTLKMLVSPLFLLGWMRWYPESMVSFYLDSIKLHNKIAYALRYAALNMYTWRLDVFICLSPRWY</sequence>
<organism evidence="1">
    <name type="scientific">Opuntia streptacantha</name>
    <name type="common">Prickly pear cactus</name>
    <name type="synonym">Opuntia cardona</name>
    <dbReference type="NCBI Taxonomy" id="393608"/>
    <lineage>
        <taxon>Eukaryota</taxon>
        <taxon>Viridiplantae</taxon>
        <taxon>Streptophyta</taxon>
        <taxon>Embryophyta</taxon>
        <taxon>Tracheophyta</taxon>
        <taxon>Spermatophyta</taxon>
        <taxon>Magnoliopsida</taxon>
        <taxon>eudicotyledons</taxon>
        <taxon>Gunneridae</taxon>
        <taxon>Pentapetalae</taxon>
        <taxon>Caryophyllales</taxon>
        <taxon>Cactineae</taxon>
        <taxon>Cactaceae</taxon>
        <taxon>Opuntioideae</taxon>
        <taxon>Opuntia</taxon>
    </lineage>
</organism>
<reference evidence="1" key="2">
    <citation type="submission" date="2020-07" db="EMBL/GenBank/DDBJ databases">
        <authorList>
            <person name="Vera ALvarez R."/>
            <person name="Arias-Moreno D.M."/>
            <person name="Jimenez-Jacinto V."/>
            <person name="Jimenez-Bremont J.F."/>
            <person name="Swaminathan K."/>
            <person name="Moose S.P."/>
            <person name="Guerrero-Gonzalez M.L."/>
            <person name="Marino-Ramirez L."/>
            <person name="Landsman D."/>
            <person name="Rodriguez-Kessler M."/>
            <person name="Delgado-Sanchez P."/>
        </authorList>
    </citation>
    <scope>NUCLEOTIDE SEQUENCE</scope>
    <source>
        <tissue evidence="1">Cladode</tissue>
    </source>
</reference>